<protein>
    <recommendedName>
        <fullName evidence="3">DUF982 domain-containing protein</fullName>
    </recommendedName>
</protein>
<evidence type="ECO:0008006" key="3">
    <source>
        <dbReference type="Google" id="ProtNLM"/>
    </source>
</evidence>
<sequence>MRILRRIHAHGGKVVRNGHTFRLQPGRMSADAILWVKANMEDVKREVWPLYDDWQERAAIMEFDGGFSREAAERAAYECMKEAEYAGAA</sequence>
<accession>A0ABW1S9C1</accession>
<dbReference type="Proteomes" id="UP001596303">
    <property type="component" value="Unassembled WGS sequence"/>
</dbReference>
<keyword evidence="2" id="KW-1185">Reference proteome</keyword>
<proteinExistence type="predicted"/>
<name>A0ABW1S9C1_9PROT</name>
<organism evidence="1 2">
    <name type="scientific">Ponticaulis profundi</name>
    <dbReference type="NCBI Taxonomy" id="2665222"/>
    <lineage>
        <taxon>Bacteria</taxon>
        <taxon>Pseudomonadati</taxon>
        <taxon>Pseudomonadota</taxon>
        <taxon>Alphaproteobacteria</taxon>
        <taxon>Hyphomonadales</taxon>
        <taxon>Hyphomonadaceae</taxon>
        <taxon>Ponticaulis</taxon>
    </lineage>
</organism>
<gene>
    <name evidence="1" type="ORF">ACFQDM_07120</name>
</gene>
<reference evidence="2" key="1">
    <citation type="journal article" date="2019" name="Int. J. Syst. Evol. Microbiol.">
        <title>The Global Catalogue of Microorganisms (GCM) 10K type strain sequencing project: providing services to taxonomists for standard genome sequencing and annotation.</title>
        <authorList>
            <consortium name="The Broad Institute Genomics Platform"/>
            <consortium name="The Broad Institute Genome Sequencing Center for Infectious Disease"/>
            <person name="Wu L."/>
            <person name="Ma J."/>
        </authorList>
    </citation>
    <scope>NUCLEOTIDE SEQUENCE [LARGE SCALE GENOMIC DNA]</scope>
    <source>
        <strain evidence="2">CGMCC-1.15741</strain>
    </source>
</reference>
<dbReference type="EMBL" id="JBHSSW010000008">
    <property type="protein sequence ID" value="MFC6197842.1"/>
    <property type="molecule type" value="Genomic_DNA"/>
</dbReference>
<comment type="caution">
    <text evidence="1">The sequence shown here is derived from an EMBL/GenBank/DDBJ whole genome shotgun (WGS) entry which is preliminary data.</text>
</comment>
<dbReference type="RefSeq" id="WP_377377320.1">
    <property type="nucleotide sequence ID" value="NZ_JBHSSW010000008.1"/>
</dbReference>
<evidence type="ECO:0000313" key="2">
    <source>
        <dbReference type="Proteomes" id="UP001596303"/>
    </source>
</evidence>
<evidence type="ECO:0000313" key="1">
    <source>
        <dbReference type="EMBL" id="MFC6197842.1"/>
    </source>
</evidence>